<dbReference type="PANTHER" id="PTHR30373">
    <property type="entry name" value="UPF0603 PROTEIN YGCG"/>
    <property type="match status" value="1"/>
</dbReference>
<gene>
    <name evidence="3" type="ORF">DES32_0901</name>
</gene>
<organism evidence="3 4">
    <name type="scientific">Methylovirgula ligni</name>
    <dbReference type="NCBI Taxonomy" id="569860"/>
    <lineage>
        <taxon>Bacteria</taxon>
        <taxon>Pseudomonadati</taxon>
        <taxon>Pseudomonadota</taxon>
        <taxon>Alphaproteobacteria</taxon>
        <taxon>Hyphomicrobiales</taxon>
        <taxon>Beijerinckiaceae</taxon>
        <taxon>Methylovirgula</taxon>
    </lineage>
</organism>
<dbReference type="Proteomes" id="UP000256900">
    <property type="component" value="Unassembled WGS sequence"/>
</dbReference>
<proteinExistence type="predicted"/>
<reference evidence="3 4" key="1">
    <citation type="submission" date="2018-08" db="EMBL/GenBank/DDBJ databases">
        <title>Genomic Encyclopedia of Type Strains, Phase IV (KMG-IV): sequencing the most valuable type-strain genomes for metagenomic binning, comparative biology and taxonomic classification.</title>
        <authorList>
            <person name="Goeker M."/>
        </authorList>
    </citation>
    <scope>NUCLEOTIDE SEQUENCE [LARGE SCALE GENOMIC DNA]</scope>
    <source>
        <strain evidence="3 4">BW863</strain>
    </source>
</reference>
<dbReference type="AlphaFoldDB" id="A0A3D9Z4F5"/>
<dbReference type="EMBL" id="QUMO01000001">
    <property type="protein sequence ID" value="REF89665.1"/>
    <property type="molecule type" value="Genomic_DNA"/>
</dbReference>
<keyword evidence="4" id="KW-1185">Reference proteome</keyword>
<keyword evidence="1" id="KW-0812">Transmembrane</keyword>
<keyword evidence="1" id="KW-0472">Membrane</keyword>
<dbReference type="Gene3D" id="3.10.310.50">
    <property type="match status" value="1"/>
</dbReference>
<dbReference type="PANTHER" id="PTHR30373:SF2">
    <property type="entry name" value="UPF0603 PROTEIN YGCG"/>
    <property type="match status" value="1"/>
</dbReference>
<dbReference type="Pfam" id="PF04536">
    <property type="entry name" value="TPM_phosphatase"/>
    <property type="match status" value="1"/>
</dbReference>
<feature type="domain" description="TPM" evidence="2">
    <location>
        <begin position="43"/>
        <end position="166"/>
    </location>
</feature>
<accession>A0A3D9Z4F5</accession>
<evidence type="ECO:0000256" key="1">
    <source>
        <dbReference type="SAM" id="Phobius"/>
    </source>
</evidence>
<keyword evidence="1" id="KW-1133">Transmembrane helix</keyword>
<comment type="caution">
    <text evidence="3">The sequence shown here is derived from an EMBL/GenBank/DDBJ whole genome shotgun (WGS) entry which is preliminary data.</text>
</comment>
<dbReference type="InterPro" id="IPR007621">
    <property type="entry name" value="TPM_dom"/>
</dbReference>
<sequence length="265" mass="27772">MIPDRARALLASCSARAILAVAALFCAMALAYALTFPALTGRVVDQANIIPEATQQEITQKLADLEQKSGIQLVVATVNSLEGGDIETYANELFRTWKLGEKDKNNGVLLLVAPNEHKVRIEVGYGLEGTLTDALSKLIIINAMTPRFKAGDFGGGISRGVDDIITVLTTDSSEWQPRLQVRADQDHNSQAIGWVLIAGFFIFVVLLGVSPGFRWFFFNVVLSMLLSSGGSRGGGFSDGGSWGGGGGGFSGGGGSSGGGGASGDW</sequence>
<feature type="transmembrane region" description="Helical" evidence="1">
    <location>
        <begin position="191"/>
        <end position="217"/>
    </location>
</feature>
<evidence type="ECO:0000259" key="2">
    <source>
        <dbReference type="Pfam" id="PF04536"/>
    </source>
</evidence>
<name>A0A3D9Z4F5_9HYPH</name>
<protein>
    <recommendedName>
        <fullName evidence="2">TPM domain-containing protein</fullName>
    </recommendedName>
</protein>
<evidence type="ECO:0000313" key="3">
    <source>
        <dbReference type="EMBL" id="REF89665.1"/>
    </source>
</evidence>
<evidence type="ECO:0000313" key="4">
    <source>
        <dbReference type="Proteomes" id="UP000256900"/>
    </source>
</evidence>
<dbReference type="RefSeq" id="WP_115835408.1">
    <property type="nucleotide sequence ID" value="NZ_CP025086.1"/>
</dbReference>